<gene>
    <name evidence="3" type="ORF">SAMN02745111_01710</name>
</gene>
<protein>
    <submittedName>
        <fullName evidence="3">Uncharacterized protein</fullName>
    </submittedName>
</protein>
<dbReference type="STRING" id="39495.SAMN02745111_01710"/>
<evidence type="ECO:0000256" key="1">
    <source>
        <dbReference type="SAM" id="MobiDB-lite"/>
    </source>
</evidence>
<feature type="transmembrane region" description="Helical" evidence="2">
    <location>
        <begin position="84"/>
        <end position="104"/>
    </location>
</feature>
<feature type="compositionally biased region" description="Basic and acidic residues" evidence="1">
    <location>
        <begin position="124"/>
        <end position="149"/>
    </location>
</feature>
<proteinExistence type="predicted"/>
<keyword evidence="2" id="KW-1133">Transmembrane helix</keyword>
<keyword evidence="4" id="KW-1185">Reference proteome</keyword>
<dbReference type="EMBL" id="FUXZ01000010">
    <property type="protein sequence ID" value="SKA68982.1"/>
    <property type="molecule type" value="Genomic_DNA"/>
</dbReference>
<name>A0A1T4VVF9_9FIRM</name>
<keyword evidence="2" id="KW-0812">Transmembrane</keyword>
<dbReference type="RefSeq" id="WP_078766563.1">
    <property type="nucleotide sequence ID" value="NZ_FUXZ01000010.1"/>
</dbReference>
<evidence type="ECO:0000313" key="3">
    <source>
        <dbReference type="EMBL" id="SKA68982.1"/>
    </source>
</evidence>
<dbReference type="AlphaFoldDB" id="A0A1T4VVF9"/>
<accession>A0A1T4VVF9</accession>
<feature type="compositionally biased region" description="Basic and acidic residues" evidence="1">
    <location>
        <begin position="173"/>
        <end position="192"/>
    </location>
</feature>
<feature type="region of interest" description="Disordered" evidence="1">
    <location>
        <begin position="116"/>
        <end position="193"/>
    </location>
</feature>
<sequence>MSFSKNGKNTRYDKLNMSAESKERILNECLKVLDEEYEKESVSTVVGTTDESFGINRESTDELSLKRSEKLDRESDYDDWFKKLAVASFSIVATGAIIVGAMNYNKMRKKPNLAKETTTVVTTAKERESVTETSETDKKKDKKNKDDSNNKNNSSSSNNKKESKDGSSNSSKSGEKSGKDSKTSKDSTEFADAKSPANWINERLEKLSKSCYYADGSLKDGYEEKTFTSANGKTYSIVGRDFIELTATQDKGNFDVEAPSNVVYFVVEDVAYQLVLDTVFKHKNYGEFKEVSFDQSKYEYLFNTKEDVDYYYDKSEDEYYLVNTDSNKTRKVFDKIEMMDAPISDIAYDWNRKSLKFICDKMGNQQADYDLPGIKCYKMGCFTQDGELVKEISIVEDQDAGNHYYNVINDIENGCIYYVSNDNNLYRIDNVIFDKISKAYTKSTLNSMKSSYPSIFNNHTCQFDEDDTCLGLLRSVITLTAESKFTLLAEDVRYIKTKSNEYIQTNKLDEKIIVVSTAGKATVVEEDDKVTY</sequence>
<reference evidence="3 4" key="1">
    <citation type="submission" date="2017-02" db="EMBL/GenBank/DDBJ databases">
        <authorList>
            <person name="Peterson S.W."/>
        </authorList>
    </citation>
    <scope>NUCLEOTIDE SEQUENCE [LARGE SCALE GENOMIC DNA]</scope>
    <source>
        <strain evidence="3 4">ATCC 35992</strain>
    </source>
</reference>
<evidence type="ECO:0000256" key="2">
    <source>
        <dbReference type="SAM" id="Phobius"/>
    </source>
</evidence>
<organism evidence="3 4">
    <name type="scientific">Eubacterium uniforme</name>
    <dbReference type="NCBI Taxonomy" id="39495"/>
    <lineage>
        <taxon>Bacteria</taxon>
        <taxon>Bacillati</taxon>
        <taxon>Bacillota</taxon>
        <taxon>Clostridia</taxon>
        <taxon>Eubacteriales</taxon>
        <taxon>Eubacteriaceae</taxon>
        <taxon>Eubacterium</taxon>
    </lineage>
</organism>
<dbReference type="Proteomes" id="UP000190814">
    <property type="component" value="Unassembled WGS sequence"/>
</dbReference>
<evidence type="ECO:0000313" key="4">
    <source>
        <dbReference type="Proteomes" id="UP000190814"/>
    </source>
</evidence>
<keyword evidence="2" id="KW-0472">Membrane</keyword>